<organism evidence="1 2">
    <name type="scientific">Pagothenia borchgrevinki</name>
    <name type="common">Bald rockcod</name>
    <name type="synonym">Trematomus borchgrevinki</name>
    <dbReference type="NCBI Taxonomy" id="8213"/>
    <lineage>
        <taxon>Eukaryota</taxon>
        <taxon>Metazoa</taxon>
        <taxon>Chordata</taxon>
        <taxon>Craniata</taxon>
        <taxon>Vertebrata</taxon>
        <taxon>Euteleostomi</taxon>
        <taxon>Actinopterygii</taxon>
        <taxon>Neopterygii</taxon>
        <taxon>Teleostei</taxon>
        <taxon>Neoteleostei</taxon>
        <taxon>Acanthomorphata</taxon>
        <taxon>Eupercaria</taxon>
        <taxon>Perciformes</taxon>
        <taxon>Notothenioidei</taxon>
        <taxon>Nototheniidae</taxon>
        <taxon>Pagothenia</taxon>
    </lineage>
</organism>
<protein>
    <submittedName>
        <fullName evidence="1">Uncharacterized protein</fullName>
    </submittedName>
</protein>
<dbReference type="AlphaFoldDB" id="A0ABD2GUK1"/>
<comment type="caution">
    <text evidence="1">The sequence shown here is derived from an EMBL/GenBank/DDBJ whole genome shotgun (WGS) entry which is preliminary data.</text>
</comment>
<dbReference type="Proteomes" id="UP001619887">
    <property type="component" value="Unassembled WGS sequence"/>
</dbReference>
<dbReference type="EMBL" id="JBIYXZ010002075">
    <property type="protein sequence ID" value="KAL3057116.1"/>
    <property type="molecule type" value="Genomic_DNA"/>
</dbReference>
<reference evidence="1 2" key="1">
    <citation type="journal article" date="2022" name="G3 (Bethesda)">
        <title>Evaluating Illumina-, Nanopore-, and PacBio-based genome assembly strategies with the bald notothen, Trematomus borchgrevinki.</title>
        <authorList>
            <person name="Rayamajhi N."/>
            <person name="Cheng C.C."/>
            <person name="Catchen J.M."/>
        </authorList>
    </citation>
    <scope>NUCLEOTIDE SEQUENCE [LARGE SCALE GENOMIC DNA]</scope>
    <source>
        <strain evidence="1">AGRC-2024</strain>
    </source>
</reference>
<evidence type="ECO:0000313" key="2">
    <source>
        <dbReference type="Proteomes" id="UP001619887"/>
    </source>
</evidence>
<reference evidence="1 2" key="2">
    <citation type="journal article" date="2024" name="G3 (Bethesda)">
        <title>The genome of the cryopelagic Antarctic bald notothen, Trematomus borchgrevinki.</title>
        <authorList>
            <person name="Rayamajhi N."/>
            <person name="Rivera-Colon A.G."/>
            <person name="Minhas B.F."/>
            <person name="Cheng C.C."/>
            <person name="Catchen J.M."/>
        </authorList>
    </citation>
    <scope>NUCLEOTIDE SEQUENCE [LARGE SCALE GENOMIC DNA]</scope>
    <source>
        <strain evidence="1">AGRC-2024</strain>
    </source>
</reference>
<proteinExistence type="predicted"/>
<keyword evidence="2" id="KW-1185">Reference proteome</keyword>
<evidence type="ECO:0000313" key="1">
    <source>
        <dbReference type="EMBL" id="KAL3057116.1"/>
    </source>
</evidence>
<sequence>MSVSNLRYFSSLPYYVFPYLDFSDRNTPSWSALEEARSVGGGVLWVCCCCSGSLKRIEASERIKSTERLNLMDIYVEHEYV</sequence>
<accession>A0ABD2GUK1</accession>
<gene>
    <name evidence="1" type="ORF">OYC64_007575</name>
</gene>
<name>A0ABD2GUK1_PAGBO</name>